<organism evidence="1 2">
    <name type="scientific">Pseudocercospora musae</name>
    <dbReference type="NCBI Taxonomy" id="113226"/>
    <lineage>
        <taxon>Eukaryota</taxon>
        <taxon>Fungi</taxon>
        <taxon>Dikarya</taxon>
        <taxon>Ascomycota</taxon>
        <taxon>Pezizomycotina</taxon>
        <taxon>Dothideomycetes</taxon>
        <taxon>Dothideomycetidae</taxon>
        <taxon>Mycosphaerellales</taxon>
        <taxon>Mycosphaerellaceae</taxon>
        <taxon>Pseudocercospora</taxon>
    </lineage>
</organism>
<evidence type="ECO:0000313" key="2">
    <source>
        <dbReference type="Proteomes" id="UP000073492"/>
    </source>
</evidence>
<name>A0A139IKI1_9PEZI</name>
<gene>
    <name evidence="1" type="ORF">AC579_4879</name>
</gene>
<reference evidence="1 2" key="1">
    <citation type="submission" date="2015-07" db="EMBL/GenBank/DDBJ databases">
        <title>Comparative genomics of the Sigatoka disease complex on banana suggests a link between parallel evolutionary changes in Pseudocercospora fijiensis and Pseudocercospora eumusae and increased virulence on the banana host.</title>
        <authorList>
            <person name="Chang T.-C."/>
            <person name="Salvucci A."/>
            <person name="Crous P.W."/>
            <person name="Stergiopoulos I."/>
        </authorList>
    </citation>
    <scope>NUCLEOTIDE SEQUENCE [LARGE SCALE GENOMIC DNA]</scope>
    <source>
        <strain evidence="1 2">CBS 116634</strain>
    </source>
</reference>
<dbReference type="Proteomes" id="UP000073492">
    <property type="component" value="Unassembled WGS sequence"/>
</dbReference>
<dbReference type="EMBL" id="LFZO01000068">
    <property type="protein sequence ID" value="KXT15046.1"/>
    <property type="molecule type" value="Genomic_DNA"/>
</dbReference>
<comment type="caution">
    <text evidence="1">The sequence shown here is derived from an EMBL/GenBank/DDBJ whole genome shotgun (WGS) entry which is preliminary data.</text>
</comment>
<protein>
    <submittedName>
        <fullName evidence="1">Uncharacterized protein</fullName>
    </submittedName>
</protein>
<accession>A0A139IKI1</accession>
<sequence>MPGTKPAANEPPEKLFEDCLESIRSAGVEAASLAGAVVDGALTEIDAVEVGSSEEIDFQPDTCTPWDNKHCHKRPTVSADPNAVQSLV</sequence>
<keyword evidence="2" id="KW-1185">Reference proteome</keyword>
<dbReference type="AlphaFoldDB" id="A0A139IKI1"/>
<proteinExistence type="predicted"/>
<evidence type="ECO:0000313" key="1">
    <source>
        <dbReference type="EMBL" id="KXT15046.1"/>
    </source>
</evidence>